<dbReference type="EC" id="4.1.1.65" evidence="11"/>
<sequence length="315" mass="34130">MAGQCGLAAPARARRYAVNRREAPGFRAPRPLHSGGKAAPAAFRSFPRRAKALNQRCAVAGFRDRGKPFPRASRRTRTAELSMSLVDSVRKVIVPIHKEGYVFIAIGLVATIVLANLWSPFGWIGAIVTVWICYFFRDPVRITPQREGLVISPADGRVSQIASAMPPPELDLPAEPMTRVSIFMNVFDCHVNRAPVPGRILKMAYTPGLFLNAELDKASDDNERNALAIETASGPIGVVQIAGLIARRIVPFVKEGDTLATGERFGLIRFGSRVDVYLPAHVVPLVGEGQTAIAGETVLADLSGNEPLARSYRGI</sequence>
<evidence type="ECO:0000256" key="2">
    <source>
        <dbReference type="ARBA" id="ARBA00022516"/>
    </source>
</evidence>
<keyword evidence="5 11" id="KW-0472">Membrane</keyword>
<gene>
    <name evidence="11" type="primary">psd</name>
    <name evidence="13" type="ORF">ACFPK2_06390</name>
</gene>
<keyword evidence="8 11" id="KW-0456">Lyase</keyword>
<comment type="catalytic activity">
    <reaction evidence="11">
        <text>a 1,2-diacyl-sn-glycero-3-phospho-L-serine + H(+) = a 1,2-diacyl-sn-glycero-3-phosphoethanolamine + CO2</text>
        <dbReference type="Rhea" id="RHEA:20828"/>
        <dbReference type="ChEBI" id="CHEBI:15378"/>
        <dbReference type="ChEBI" id="CHEBI:16526"/>
        <dbReference type="ChEBI" id="CHEBI:57262"/>
        <dbReference type="ChEBI" id="CHEBI:64612"/>
        <dbReference type="EC" id="4.1.1.65"/>
    </reaction>
</comment>
<feature type="active site" description="Schiff-base intermediate with substrate; via pyruvic acid" evidence="11">
    <location>
        <position position="272"/>
    </location>
</feature>
<accession>A0ABW0EZC5</accession>
<comment type="function">
    <text evidence="11">Catalyzes the formation of phosphatidylethanolamine (PtdEtn) from phosphatidylserine (PtdSer).</text>
</comment>
<protein>
    <recommendedName>
        <fullName evidence="11">Phosphatidylserine decarboxylase proenzyme</fullName>
        <ecNumber evidence="11">4.1.1.65</ecNumber>
    </recommendedName>
    <component>
        <recommendedName>
            <fullName evidence="11">Phosphatidylserine decarboxylase alpha chain</fullName>
        </recommendedName>
    </component>
    <component>
        <recommendedName>
            <fullName evidence="11">Phosphatidylserine decarboxylase beta chain</fullName>
        </recommendedName>
    </component>
</protein>
<dbReference type="InterPro" id="IPR033175">
    <property type="entry name" value="PSD-A"/>
</dbReference>
<keyword evidence="1 11" id="KW-1003">Cell membrane</keyword>
<dbReference type="InterPro" id="IPR003817">
    <property type="entry name" value="PS_Dcarbxylase"/>
</dbReference>
<keyword evidence="9 11" id="KW-1208">Phospholipid metabolism</keyword>
<dbReference type="GO" id="GO:0004609">
    <property type="term" value="F:phosphatidylserine decarboxylase activity"/>
    <property type="evidence" value="ECO:0007669"/>
    <property type="project" value="UniProtKB-EC"/>
</dbReference>
<organism evidence="13 14">
    <name type="scientific">Bosea minatitlanensis</name>
    <dbReference type="NCBI Taxonomy" id="128782"/>
    <lineage>
        <taxon>Bacteria</taxon>
        <taxon>Pseudomonadati</taxon>
        <taxon>Pseudomonadota</taxon>
        <taxon>Alphaproteobacteria</taxon>
        <taxon>Hyphomicrobiales</taxon>
        <taxon>Boseaceae</taxon>
        <taxon>Bosea</taxon>
    </lineage>
</organism>
<evidence type="ECO:0000256" key="8">
    <source>
        <dbReference type="ARBA" id="ARBA00023239"/>
    </source>
</evidence>
<dbReference type="Pfam" id="PF02666">
    <property type="entry name" value="PS_Dcarbxylase"/>
    <property type="match status" value="1"/>
</dbReference>
<evidence type="ECO:0000256" key="10">
    <source>
        <dbReference type="ARBA" id="ARBA00023317"/>
    </source>
</evidence>
<comment type="pathway">
    <text evidence="11">Phospholipid metabolism; phosphatidylethanolamine biosynthesis; phosphatidylethanolamine from CDP-diacylglycerol: step 2/2.</text>
</comment>
<keyword evidence="14" id="KW-1185">Reference proteome</keyword>
<comment type="subunit">
    <text evidence="11">Heterodimer of a large membrane-associated beta subunit and a small pyruvoyl-containing alpha subunit.</text>
</comment>
<reference evidence="14" key="1">
    <citation type="journal article" date="2019" name="Int. J. Syst. Evol. Microbiol.">
        <title>The Global Catalogue of Microorganisms (GCM) 10K type strain sequencing project: providing services to taxonomists for standard genome sequencing and annotation.</title>
        <authorList>
            <consortium name="The Broad Institute Genomics Platform"/>
            <consortium name="The Broad Institute Genome Sequencing Center for Infectious Disease"/>
            <person name="Wu L."/>
            <person name="Ma J."/>
        </authorList>
    </citation>
    <scope>NUCLEOTIDE SEQUENCE [LARGE SCALE GENOMIC DNA]</scope>
    <source>
        <strain evidence="14">CGMCC 1.15643</strain>
    </source>
</reference>
<evidence type="ECO:0000256" key="5">
    <source>
        <dbReference type="ARBA" id="ARBA00023136"/>
    </source>
</evidence>
<keyword evidence="3 11" id="KW-0210">Decarboxylase</keyword>
<feature type="chain" id="PRO_5044901620" description="Phosphatidylserine decarboxylase beta chain" evidence="11">
    <location>
        <begin position="1"/>
        <end position="271"/>
    </location>
</feature>
<name>A0ABW0EZC5_9HYPH</name>
<comment type="similarity">
    <text evidence="11">Belongs to the phosphatidylserine decarboxylase family. PSD-A subfamily.</text>
</comment>
<evidence type="ECO:0000256" key="3">
    <source>
        <dbReference type="ARBA" id="ARBA00022793"/>
    </source>
</evidence>
<dbReference type="HAMAP" id="MF_00664">
    <property type="entry name" value="PS_decarb_PSD_A"/>
    <property type="match status" value="1"/>
</dbReference>
<feature type="chain" id="PRO_5044901619" description="Phosphatidylserine decarboxylase alpha chain" evidence="11">
    <location>
        <begin position="272"/>
        <end position="315"/>
    </location>
</feature>
<dbReference type="Proteomes" id="UP001595976">
    <property type="component" value="Unassembled WGS sequence"/>
</dbReference>
<comment type="PTM">
    <text evidence="11">Is synthesized initially as an inactive proenzyme. Formation of the active enzyme involves a self-maturation process in which the active site pyruvoyl group is generated from an internal serine residue via an autocatalytic post-translational modification. Two non-identical subunits are generated from the proenzyme in this reaction, and the pyruvate is formed at the N-terminus of the alpha chain, which is derived from the carboxyl end of the proenzyme. The post-translation cleavage follows an unusual pathway, termed non-hydrolytic serinolysis, in which the side chain hydroxyl group of the serine supplies its oxygen atom to form the C-terminus of the beta chain, while the remainder of the serine residue undergoes an oxidative deamination to produce ammonia and the pyruvoyl prosthetic group on the alpha chain.</text>
</comment>
<keyword evidence="6 11" id="KW-0865">Zymogen</keyword>
<keyword evidence="12" id="KW-0812">Transmembrane</keyword>
<evidence type="ECO:0000256" key="11">
    <source>
        <dbReference type="HAMAP-Rule" id="MF_00664"/>
    </source>
</evidence>
<dbReference type="NCBIfam" id="NF003685">
    <property type="entry name" value="PRK05305.2-5"/>
    <property type="match status" value="1"/>
</dbReference>
<dbReference type="EMBL" id="JBHSLI010000002">
    <property type="protein sequence ID" value="MFC5292613.1"/>
    <property type="molecule type" value="Genomic_DNA"/>
</dbReference>
<feature type="site" description="Cleavage (non-hydrolytic); by autocatalysis" evidence="11">
    <location>
        <begin position="271"/>
        <end position="272"/>
    </location>
</feature>
<keyword evidence="10 11" id="KW-0670">Pyruvate</keyword>
<evidence type="ECO:0000256" key="4">
    <source>
        <dbReference type="ARBA" id="ARBA00023098"/>
    </source>
</evidence>
<keyword evidence="7 11" id="KW-0594">Phospholipid biosynthesis</keyword>
<dbReference type="NCBIfam" id="NF003678">
    <property type="entry name" value="PRK05305.1-2"/>
    <property type="match status" value="1"/>
</dbReference>
<comment type="cofactor">
    <cofactor evidence="11">
        <name>pyruvate</name>
        <dbReference type="ChEBI" id="CHEBI:15361"/>
    </cofactor>
    <text evidence="11">Binds 1 pyruvoyl group covalently per subunit.</text>
</comment>
<comment type="caution">
    <text evidence="13">The sequence shown here is derived from an EMBL/GenBank/DDBJ whole genome shotgun (WGS) entry which is preliminary data.</text>
</comment>
<keyword evidence="4 11" id="KW-0443">Lipid metabolism</keyword>
<evidence type="ECO:0000256" key="12">
    <source>
        <dbReference type="SAM" id="Phobius"/>
    </source>
</evidence>
<dbReference type="PANTHER" id="PTHR35809">
    <property type="entry name" value="ARCHAETIDYLSERINE DECARBOXYLASE PROENZYME-RELATED"/>
    <property type="match status" value="1"/>
</dbReference>
<comment type="subcellular location">
    <subcellularLocation>
        <location evidence="11">Cell membrane</location>
        <topology evidence="11">Peripheral membrane protein</topology>
    </subcellularLocation>
</comment>
<keyword evidence="2 11" id="KW-0444">Lipid biosynthesis</keyword>
<evidence type="ECO:0000256" key="1">
    <source>
        <dbReference type="ARBA" id="ARBA00022475"/>
    </source>
</evidence>
<dbReference type="RefSeq" id="WP_311734777.1">
    <property type="nucleotide sequence ID" value="NZ_JAOAOS010000002.1"/>
</dbReference>
<dbReference type="NCBIfam" id="NF003677">
    <property type="entry name" value="PRK05305.1-1"/>
    <property type="match status" value="1"/>
</dbReference>
<proteinExistence type="inferred from homology"/>
<dbReference type="PANTHER" id="PTHR35809:SF1">
    <property type="entry name" value="ARCHAETIDYLSERINE DECARBOXYLASE PROENZYME-RELATED"/>
    <property type="match status" value="1"/>
</dbReference>
<feature type="transmembrane region" description="Helical" evidence="12">
    <location>
        <begin position="100"/>
        <end position="115"/>
    </location>
</feature>
<evidence type="ECO:0000256" key="6">
    <source>
        <dbReference type="ARBA" id="ARBA00023145"/>
    </source>
</evidence>
<evidence type="ECO:0000313" key="13">
    <source>
        <dbReference type="EMBL" id="MFC5292613.1"/>
    </source>
</evidence>
<dbReference type="NCBIfam" id="NF003679">
    <property type="entry name" value="PRK05305.1-3"/>
    <property type="match status" value="1"/>
</dbReference>
<evidence type="ECO:0000256" key="9">
    <source>
        <dbReference type="ARBA" id="ARBA00023264"/>
    </source>
</evidence>
<evidence type="ECO:0000313" key="14">
    <source>
        <dbReference type="Proteomes" id="UP001595976"/>
    </source>
</evidence>
<feature type="modified residue" description="Pyruvic acid (Ser); by autocatalysis" evidence="11">
    <location>
        <position position="272"/>
    </location>
</feature>
<keyword evidence="12" id="KW-1133">Transmembrane helix</keyword>
<evidence type="ECO:0000256" key="7">
    <source>
        <dbReference type="ARBA" id="ARBA00023209"/>
    </source>
</evidence>